<keyword evidence="1" id="KW-0472">Membrane</keyword>
<proteinExistence type="predicted"/>
<protein>
    <recommendedName>
        <fullName evidence="4">EGF-like domain-containing protein</fullName>
    </recommendedName>
</protein>
<dbReference type="AlphaFoldDB" id="A0AAV4GCC6"/>
<accession>A0AAV4GCC6</accession>
<reference evidence="2 3" key="1">
    <citation type="journal article" date="2021" name="Elife">
        <title>Chloroplast acquisition without the gene transfer in kleptoplastic sea slugs, Plakobranchus ocellatus.</title>
        <authorList>
            <person name="Maeda T."/>
            <person name="Takahashi S."/>
            <person name="Yoshida T."/>
            <person name="Shimamura S."/>
            <person name="Takaki Y."/>
            <person name="Nagai Y."/>
            <person name="Toyoda A."/>
            <person name="Suzuki Y."/>
            <person name="Arimoto A."/>
            <person name="Ishii H."/>
            <person name="Satoh N."/>
            <person name="Nishiyama T."/>
            <person name="Hasebe M."/>
            <person name="Maruyama T."/>
            <person name="Minagawa J."/>
            <person name="Obokata J."/>
            <person name="Shigenobu S."/>
        </authorList>
    </citation>
    <scope>NUCLEOTIDE SEQUENCE [LARGE SCALE GENOMIC DNA]</scope>
</reference>
<dbReference type="Proteomes" id="UP000762676">
    <property type="component" value="Unassembled WGS sequence"/>
</dbReference>
<keyword evidence="1" id="KW-1133">Transmembrane helix</keyword>
<evidence type="ECO:0008006" key="4">
    <source>
        <dbReference type="Google" id="ProtNLM"/>
    </source>
</evidence>
<gene>
    <name evidence="2" type="ORF">ElyMa_005957500</name>
</gene>
<evidence type="ECO:0000256" key="1">
    <source>
        <dbReference type="SAM" id="Phobius"/>
    </source>
</evidence>
<feature type="transmembrane region" description="Helical" evidence="1">
    <location>
        <begin position="265"/>
        <end position="290"/>
    </location>
</feature>
<name>A0AAV4GCC6_9GAST</name>
<comment type="caution">
    <text evidence="2">The sequence shown here is derived from an EMBL/GenBank/DDBJ whole genome shotgun (WGS) entry which is preliminary data.</text>
</comment>
<sequence>MELVEVESSSLCEAANFHLPGQDYTLLRYNIIAGANTNYTLDTLHAPVLTNRDTGNDLCPLFVNGTCKHDTFKGIPCWCDKVDKYEYYLTYNRTADLDISNATVVMKWLGRESSSPLISRPYTFKEIAKASITLVEFNSTFKTSTDFLVAGLDSTVLQLDVYGEDFFTIPEHRNRPQFYFMAPEGVYHTGCSSFDSETGDCINQTRVTDSCSCEVRNSCTYRITYTLRARVPLSGATVFLLWPGVACARSDNYTLPEIRGKERLMFLQVSVGASLGVFLIVSTVGLYDCYCIKRRVPHSK</sequence>
<dbReference type="EMBL" id="BMAT01011955">
    <property type="protein sequence ID" value="GFR82668.1"/>
    <property type="molecule type" value="Genomic_DNA"/>
</dbReference>
<evidence type="ECO:0000313" key="3">
    <source>
        <dbReference type="Proteomes" id="UP000762676"/>
    </source>
</evidence>
<keyword evidence="1" id="KW-0812">Transmembrane</keyword>
<evidence type="ECO:0000313" key="2">
    <source>
        <dbReference type="EMBL" id="GFR82668.1"/>
    </source>
</evidence>
<organism evidence="2 3">
    <name type="scientific">Elysia marginata</name>
    <dbReference type="NCBI Taxonomy" id="1093978"/>
    <lineage>
        <taxon>Eukaryota</taxon>
        <taxon>Metazoa</taxon>
        <taxon>Spiralia</taxon>
        <taxon>Lophotrochozoa</taxon>
        <taxon>Mollusca</taxon>
        <taxon>Gastropoda</taxon>
        <taxon>Heterobranchia</taxon>
        <taxon>Euthyneura</taxon>
        <taxon>Panpulmonata</taxon>
        <taxon>Sacoglossa</taxon>
        <taxon>Placobranchoidea</taxon>
        <taxon>Plakobranchidae</taxon>
        <taxon>Elysia</taxon>
    </lineage>
</organism>
<keyword evidence="3" id="KW-1185">Reference proteome</keyword>